<evidence type="ECO:0000259" key="2">
    <source>
        <dbReference type="PROSITE" id="PS50835"/>
    </source>
</evidence>
<dbReference type="SUPFAM" id="SSF48726">
    <property type="entry name" value="Immunoglobulin"/>
    <property type="match status" value="1"/>
</dbReference>
<keyword evidence="1" id="KW-0472">Membrane</keyword>
<dbReference type="EMBL" id="CAJPWZ010003318">
    <property type="protein sequence ID" value="CAG2256932.1"/>
    <property type="molecule type" value="Genomic_DNA"/>
</dbReference>
<name>A0A8S3VJM3_MYTED</name>
<comment type="caution">
    <text evidence="3">The sequence shown here is derived from an EMBL/GenBank/DDBJ whole genome shotgun (WGS) entry which is preliminary data.</text>
</comment>
<organism evidence="3 4">
    <name type="scientific">Mytilus edulis</name>
    <name type="common">Blue mussel</name>
    <dbReference type="NCBI Taxonomy" id="6550"/>
    <lineage>
        <taxon>Eukaryota</taxon>
        <taxon>Metazoa</taxon>
        <taxon>Spiralia</taxon>
        <taxon>Lophotrochozoa</taxon>
        <taxon>Mollusca</taxon>
        <taxon>Bivalvia</taxon>
        <taxon>Autobranchia</taxon>
        <taxon>Pteriomorphia</taxon>
        <taxon>Mytilida</taxon>
        <taxon>Mytiloidea</taxon>
        <taxon>Mytilidae</taxon>
        <taxon>Mytilinae</taxon>
        <taxon>Mytilus</taxon>
    </lineage>
</organism>
<dbReference type="AlphaFoldDB" id="A0A8S3VJM3"/>
<dbReference type="PROSITE" id="PS50835">
    <property type="entry name" value="IG_LIKE"/>
    <property type="match status" value="1"/>
</dbReference>
<keyword evidence="1" id="KW-1133">Transmembrane helix</keyword>
<keyword evidence="1" id="KW-0812">Transmembrane</keyword>
<sequence>MVTSLDNGRKCSCKASGDITSSSSITLHVIKAPIVETVDNVFCNNTASVILSCRISGEMSKFGFSQWEHRFHDTYIRSVTGNISGNVSFLAIDSCNYEDNGEYICEAWNQDSKQLFRRKSSISVIVTGSENFNKGLLGWISLTTFLFLVSIILSTLLVYRQRKSMFKAIKQEELLLLYFAAPCETGNANVYNVTASHYEEIDDGYIVPDSTSPSVVPNLTSPSDMNDTEDYQEYQEGQYNLPTIEELWDNTPSKFSWKHTVRFAISEFWNDTFRTEIAQKSTLNRLDTNSIKIDETHPVWNSALNIPGETKRAIVKARILTGTYMLQSYKAKFGIVNVDATCPICFTEDENLIHFITKVHLCVA</sequence>
<dbReference type="InterPro" id="IPR013783">
    <property type="entry name" value="Ig-like_fold"/>
</dbReference>
<dbReference type="OrthoDB" id="6100900at2759"/>
<gene>
    <name evidence="3" type="ORF">MEDL_68207</name>
</gene>
<evidence type="ECO:0000313" key="4">
    <source>
        <dbReference type="Proteomes" id="UP000683360"/>
    </source>
</evidence>
<protein>
    <recommendedName>
        <fullName evidence="2">Ig-like domain-containing protein</fullName>
    </recommendedName>
</protein>
<dbReference type="Proteomes" id="UP000683360">
    <property type="component" value="Unassembled WGS sequence"/>
</dbReference>
<dbReference type="InterPro" id="IPR007110">
    <property type="entry name" value="Ig-like_dom"/>
</dbReference>
<dbReference type="InterPro" id="IPR036179">
    <property type="entry name" value="Ig-like_dom_sf"/>
</dbReference>
<evidence type="ECO:0000256" key="1">
    <source>
        <dbReference type="SAM" id="Phobius"/>
    </source>
</evidence>
<feature type="transmembrane region" description="Helical" evidence="1">
    <location>
        <begin position="136"/>
        <end position="159"/>
    </location>
</feature>
<keyword evidence="4" id="KW-1185">Reference proteome</keyword>
<proteinExistence type="predicted"/>
<reference evidence="3" key="1">
    <citation type="submission" date="2021-03" db="EMBL/GenBank/DDBJ databases">
        <authorList>
            <person name="Bekaert M."/>
        </authorList>
    </citation>
    <scope>NUCLEOTIDE SEQUENCE</scope>
</reference>
<dbReference type="Gene3D" id="2.60.40.10">
    <property type="entry name" value="Immunoglobulins"/>
    <property type="match status" value="1"/>
</dbReference>
<evidence type="ECO:0000313" key="3">
    <source>
        <dbReference type="EMBL" id="CAG2256932.1"/>
    </source>
</evidence>
<feature type="domain" description="Ig-like" evidence="2">
    <location>
        <begin position="33"/>
        <end position="123"/>
    </location>
</feature>
<accession>A0A8S3VJM3</accession>